<accession>A0ABU1IAS7</accession>
<evidence type="ECO:0000313" key="2">
    <source>
        <dbReference type="EMBL" id="MDR6214324.1"/>
    </source>
</evidence>
<dbReference type="Proteomes" id="UP001267710">
    <property type="component" value="Unassembled WGS sequence"/>
</dbReference>
<comment type="caution">
    <text evidence="2">The sequence shown here is derived from an EMBL/GenBank/DDBJ whole genome shotgun (WGS) entry which is preliminary data.</text>
</comment>
<evidence type="ECO:0000313" key="3">
    <source>
        <dbReference type="Proteomes" id="UP001267710"/>
    </source>
</evidence>
<feature type="chain" id="PRO_5045449867" evidence="1">
    <location>
        <begin position="24"/>
        <end position="131"/>
    </location>
</feature>
<evidence type="ECO:0000256" key="1">
    <source>
        <dbReference type="SAM" id="SignalP"/>
    </source>
</evidence>
<keyword evidence="3" id="KW-1185">Reference proteome</keyword>
<keyword evidence="1" id="KW-0732">Signal</keyword>
<protein>
    <submittedName>
        <fullName evidence="2">Uncharacterized protein</fullName>
    </submittedName>
</protein>
<feature type="signal peptide" evidence="1">
    <location>
        <begin position="1"/>
        <end position="23"/>
    </location>
</feature>
<sequence length="131" mass="13472">MKRPITPLLASLVLALSSTVAIAAGDHGAGHDHQPVHGGVVAEASDMDFELVASAGHLRLYVRDHGKPAQIAGATAKVTLLNGKDKTEAQLQPAGDRLEAQGDFKAGPGTKAVAAVTLPGKKPVNVRFALK</sequence>
<gene>
    <name evidence="2" type="ORF">QE399_002013</name>
</gene>
<reference evidence="2 3" key="1">
    <citation type="submission" date="2023-08" db="EMBL/GenBank/DDBJ databases">
        <title>Functional and genomic diversity of the sorghum phyllosphere microbiome.</title>
        <authorList>
            <person name="Shade A."/>
        </authorList>
    </citation>
    <scope>NUCLEOTIDE SEQUENCE [LARGE SCALE GENOMIC DNA]</scope>
    <source>
        <strain evidence="2 3">SORGH_AS_0335</strain>
    </source>
</reference>
<dbReference type="EMBL" id="JAVIZX010000001">
    <property type="protein sequence ID" value="MDR6214324.1"/>
    <property type="molecule type" value="Genomic_DNA"/>
</dbReference>
<organism evidence="2 3">
    <name type="scientific">Paracidovorax wautersii</name>
    <dbReference type="NCBI Taxonomy" id="1177982"/>
    <lineage>
        <taxon>Bacteria</taxon>
        <taxon>Pseudomonadati</taxon>
        <taxon>Pseudomonadota</taxon>
        <taxon>Betaproteobacteria</taxon>
        <taxon>Burkholderiales</taxon>
        <taxon>Comamonadaceae</taxon>
        <taxon>Paracidovorax</taxon>
    </lineage>
</organism>
<proteinExistence type="predicted"/>
<dbReference type="RefSeq" id="WP_309828433.1">
    <property type="nucleotide sequence ID" value="NZ_JAVIZX010000001.1"/>
</dbReference>
<name>A0ABU1IAS7_9BURK</name>